<keyword evidence="3" id="KW-0378">Hydrolase</keyword>
<reference evidence="5 6" key="1">
    <citation type="submission" date="2016-08" db="EMBL/GenBank/DDBJ databases">
        <title>A Parts List for Fungal Cellulosomes Revealed by Comparative Genomics.</title>
        <authorList>
            <consortium name="DOE Joint Genome Institute"/>
            <person name="Haitjema C.H."/>
            <person name="Gilmore S.P."/>
            <person name="Henske J.K."/>
            <person name="Solomon K.V."/>
            <person name="De Groot R."/>
            <person name="Kuo A."/>
            <person name="Mondo S.J."/>
            <person name="Salamov A.A."/>
            <person name="Labutti K."/>
            <person name="Zhao Z."/>
            <person name="Chiniquy J."/>
            <person name="Barry K."/>
            <person name="Brewer H.M."/>
            <person name="Purvine S.O."/>
            <person name="Wright A.T."/>
            <person name="Boxma B."/>
            <person name="Van Alen T."/>
            <person name="Hackstein J.H."/>
            <person name="Baker S.E."/>
            <person name="Grigoriev I.V."/>
            <person name="O'Malley M.A."/>
        </authorList>
    </citation>
    <scope>NUCLEOTIDE SEQUENCE [LARGE SCALE GENOMIC DNA]</scope>
    <source>
        <strain evidence="5 6">G1</strain>
    </source>
</reference>
<dbReference type="OrthoDB" id="2164372at2759"/>
<dbReference type="Proteomes" id="UP000193920">
    <property type="component" value="Unassembled WGS sequence"/>
</dbReference>
<organism evidence="5 6">
    <name type="scientific">Neocallimastix californiae</name>
    <dbReference type="NCBI Taxonomy" id="1754190"/>
    <lineage>
        <taxon>Eukaryota</taxon>
        <taxon>Fungi</taxon>
        <taxon>Fungi incertae sedis</taxon>
        <taxon>Chytridiomycota</taxon>
        <taxon>Chytridiomycota incertae sedis</taxon>
        <taxon>Neocallimastigomycetes</taxon>
        <taxon>Neocallimastigales</taxon>
        <taxon>Neocallimastigaceae</taxon>
        <taxon>Neocallimastix</taxon>
    </lineage>
</organism>
<feature type="domain" description="CBM10" evidence="4">
    <location>
        <begin position="43"/>
        <end position="80"/>
    </location>
</feature>
<dbReference type="PROSITE" id="PS51763">
    <property type="entry name" value="CBM10"/>
    <property type="match status" value="2"/>
</dbReference>
<feature type="non-terminal residue" evidence="5">
    <location>
        <position position="1"/>
    </location>
</feature>
<comment type="caution">
    <text evidence="5">The sequence shown here is derived from an EMBL/GenBank/DDBJ whole genome shotgun (WGS) entry which is preliminary data.</text>
</comment>
<gene>
    <name evidence="5" type="ORF">LY90DRAFT_414576</name>
</gene>
<evidence type="ECO:0000256" key="3">
    <source>
        <dbReference type="ARBA" id="ARBA00022801"/>
    </source>
</evidence>
<protein>
    <recommendedName>
        <fullName evidence="4">CBM10 domain-containing protein</fullName>
    </recommendedName>
</protein>
<evidence type="ECO:0000256" key="1">
    <source>
        <dbReference type="ARBA" id="ARBA00022729"/>
    </source>
</evidence>
<evidence type="ECO:0000259" key="4">
    <source>
        <dbReference type="PROSITE" id="PS51763"/>
    </source>
</evidence>
<dbReference type="Pfam" id="PF02013">
    <property type="entry name" value="CBM_10"/>
    <property type="match status" value="2"/>
</dbReference>
<dbReference type="GO" id="GO:0016787">
    <property type="term" value="F:hydrolase activity"/>
    <property type="evidence" value="ECO:0007669"/>
    <property type="project" value="UniProtKB-KW"/>
</dbReference>
<evidence type="ECO:0000256" key="2">
    <source>
        <dbReference type="ARBA" id="ARBA00022737"/>
    </source>
</evidence>
<feature type="domain" description="CBM10" evidence="4">
    <location>
        <begin position="1"/>
        <end position="36"/>
    </location>
</feature>
<dbReference type="EMBL" id="MCOG01000098">
    <property type="protein sequence ID" value="ORY50149.1"/>
    <property type="molecule type" value="Genomic_DNA"/>
</dbReference>
<evidence type="ECO:0000313" key="6">
    <source>
        <dbReference type="Proteomes" id="UP000193920"/>
    </source>
</evidence>
<accession>A0A1Y2CSZ8</accession>
<sequence length="80" mass="8981">CFSINLGYKCCSGCDIVYVDQDGNWGVENDQWCGIKNSCNAQSCWSESLGFPCCQNTKEVYYTDNDGNWGVENNNWCGII</sequence>
<dbReference type="InterPro" id="IPR009034">
    <property type="entry name" value="Dockerin_dom_fun_sf"/>
</dbReference>
<dbReference type="AlphaFoldDB" id="A0A1Y2CSZ8"/>
<keyword evidence="6" id="KW-1185">Reference proteome</keyword>
<dbReference type="SUPFAM" id="SSF64571">
    <property type="entry name" value="Cellulose docking domain, dockering"/>
    <property type="match status" value="2"/>
</dbReference>
<keyword evidence="1" id="KW-0732">Signal</keyword>
<evidence type="ECO:0000313" key="5">
    <source>
        <dbReference type="EMBL" id="ORY50149.1"/>
    </source>
</evidence>
<name>A0A1Y2CSZ8_9FUNG</name>
<dbReference type="Gene3D" id="3.90.1220.10">
    <property type="entry name" value="Cellulose docking domain, dockering"/>
    <property type="match status" value="2"/>
</dbReference>
<proteinExistence type="predicted"/>
<dbReference type="InterPro" id="IPR002883">
    <property type="entry name" value="CBM10/Dockerin_dom"/>
</dbReference>
<keyword evidence="2" id="KW-0677">Repeat</keyword>